<dbReference type="RefSeq" id="WP_170961645.1">
    <property type="nucleotide sequence ID" value="NZ_AP025473.1"/>
</dbReference>
<reference evidence="1 2" key="1">
    <citation type="submission" date="2024-06" db="EMBL/GenBank/DDBJ databases">
        <authorList>
            <person name="Steensen K."/>
            <person name="Seneca J."/>
            <person name="Bartlau N."/>
            <person name="Yu A.X."/>
            <person name="Polz M.F."/>
        </authorList>
    </citation>
    <scope>NUCLEOTIDE SEQUENCE [LARGE SCALE GENOMIC DNA]</scope>
    <source>
        <strain evidence="1 2">FF146</strain>
    </source>
</reference>
<accession>A0ABV4M4K0</accession>
<dbReference type="EMBL" id="JBGOOT010000003">
    <property type="protein sequence ID" value="MEZ8194429.1"/>
    <property type="molecule type" value="Genomic_DNA"/>
</dbReference>
<gene>
    <name evidence="1" type="ORF">ACED38_05935</name>
</gene>
<name>A0ABV4M4K0_9VIBR</name>
<organism evidence="1 2">
    <name type="scientific">Vibrio cortegadensis</name>
    <dbReference type="NCBI Taxonomy" id="1328770"/>
    <lineage>
        <taxon>Bacteria</taxon>
        <taxon>Pseudomonadati</taxon>
        <taxon>Pseudomonadota</taxon>
        <taxon>Gammaproteobacteria</taxon>
        <taxon>Vibrionales</taxon>
        <taxon>Vibrionaceae</taxon>
        <taxon>Vibrio</taxon>
    </lineage>
</organism>
<sequence length="45" mass="5335">MVINKYYVFIAQELNESEKQEQQSLTEQELHRQELLKNAQQQGGL</sequence>
<dbReference type="Proteomes" id="UP001569153">
    <property type="component" value="Unassembled WGS sequence"/>
</dbReference>
<evidence type="ECO:0000313" key="1">
    <source>
        <dbReference type="EMBL" id="MEZ8194429.1"/>
    </source>
</evidence>
<protein>
    <submittedName>
        <fullName evidence="1">Uncharacterized protein</fullName>
    </submittedName>
</protein>
<proteinExistence type="predicted"/>
<keyword evidence="2" id="KW-1185">Reference proteome</keyword>
<evidence type="ECO:0000313" key="2">
    <source>
        <dbReference type="Proteomes" id="UP001569153"/>
    </source>
</evidence>
<comment type="caution">
    <text evidence="1">The sequence shown here is derived from an EMBL/GenBank/DDBJ whole genome shotgun (WGS) entry which is preliminary data.</text>
</comment>